<evidence type="ECO:0000259" key="7">
    <source>
        <dbReference type="Pfam" id="PF06271"/>
    </source>
</evidence>
<sequence>MSSLDLTSSDVPAIVELHSAIETPENVVLTYRLAGPALRLWAYVIDTVIRGIVLFVAAIIASISEMAIEGVPVGLWLVLLFLMEWGYFAIFEGFFRGKTIGKHAMNIRVIQEAGYPISFWSALMRNFLRAADMIPLYGIGFISAFTSGKFRRLGDLAAGTVVIEERKVQLPREPIILEKIQPLSRSDIGTYVPPHKTLTLIEEFLQRRFVVTHQRGHELAARLAKVLAKKLNFQGQANFVEEYPMAFLACVYVTFHRTMNNDADEEHHHNPDQRQPAVAGEAMITSP</sequence>
<evidence type="ECO:0000313" key="9">
    <source>
        <dbReference type="Proteomes" id="UP000319383"/>
    </source>
</evidence>
<dbReference type="KEGG" id="sdyn:Mal52_62240"/>
<organism evidence="8 9">
    <name type="scientific">Symmachiella dynata</name>
    <dbReference type="NCBI Taxonomy" id="2527995"/>
    <lineage>
        <taxon>Bacteria</taxon>
        <taxon>Pseudomonadati</taxon>
        <taxon>Planctomycetota</taxon>
        <taxon>Planctomycetia</taxon>
        <taxon>Planctomycetales</taxon>
        <taxon>Planctomycetaceae</taxon>
        <taxon>Symmachiella</taxon>
    </lineage>
</organism>
<evidence type="ECO:0000256" key="5">
    <source>
        <dbReference type="SAM" id="MobiDB-lite"/>
    </source>
</evidence>
<keyword evidence="4 6" id="KW-0472">Membrane</keyword>
<feature type="region of interest" description="Disordered" evidence="5">
    <location>
        <begin position="262"/>
        <end position="287"/>
    </location>
</feature>
<keyword evidence="3 6" id="KW-1133">Transmembrane helix</keyword>
<dbReference type="EMBL" id="CP036276">
    <property type="protein sequence ID" value="QDU47689.1"/>
    <property type="molecule type" value="Genomic_DNA"/>
</dbReference>
<gene>
    <name evidence="8" type="ORF">Mal52_62240</name>
</gene>
<keyword evidence="9" id="KW-1185">Reference proteome</keyword>
<feature type="transmembrane region" description="Helical" evidence="6">
    <location>
        <begin position="40"/>
        <end position="63"/>
    </location>
</feature>
<dbReference type="Proteomes" id="UP000319383">
    <property type="component" value="Chromosome"/>
</dbReference>
<dbReference type="Pfam" id="PF06271">
    <property type="entry name" value="RDD"/>
    <property type="match status" value="1"/>
</dbReference>
<dbReference type="InterPro" id="IPR010432">
    <property type="entry name" value="RDD"/>
</dbReference>
<proteinExistence type="predicted"/>
<keyword evidence="2 6" id="KW-0812">Transmembrane</keyword>
<accession>A0A517ZYX5</accession>
<evidence type="ECO:0000256" key="4">
    <source>
        <dbReference type="ARBA" id="ARBA00023136"/>
    </source>
</evidence>
<protein>
    <submittedName>
        <fullName evidence="8">RDD family protein</fullName>
    </submittedName>
</protein>
<dbReference type="AlphaFoldDB" id="A0A517ZYX5"/>
<evidence type="ECO:0000256" key="3">
    <source>
        <dbReference type="ARBA" id="ARBA00022989"/>
    </source>
</evidence>
<reference evidence="8 9" key="1">
    <citation type="submission" date="2019-02" db="EMBL/GenBank/DDBJ databases">
        <title>Deep-cultivation of Planctomycetes and their phenomic and genomic characterization uncovers novel biology.</title>
        <authorList>
            <person name="Wiegand S."/>
            <person name="Jogler M."/>
            <person name="Boedeker C."/>
            <person name="Pinto D."/>
            <person name="Vollmers J."/>
            <person name="Rivas-Marin E."/>
            <person name="Kohn T."/>
            <person name="Peeters S.H."/>
            <person name="Heuer A."/>
            <person name="Rast P."/>
            <person name="Oberbeckmann S."/>
            <person name="Bunk B."/>
            <person name="Jeske O."/>
            <person name="Meyerdierks A."/>
            <person name="Storesund J.E."/>
            <person name="Kallscheuer N."/>
            <person name="Luecker S."/>
            <person name="Lage O.M."/>
            <person name="Pohl T."/>
            <person name="Merkel B.J."/>
            <person name="Hornburger P."/>
            <person name="Mueller R.-W."/>
            <person name="Bruemmer F."/>
            <person name="Labrenz M."/>
            <person name="Spormann A.M."/>
            <person name="Op den Camp H."/>
            <person name="Overmann J."/>
            <person name="Amann R."/>
            <person name="Jetten M.S.M."/>
            <person name="Mascher T."/>
            <person name="Medema M.H."/>
            <person name="Devos D.P."/>
            <person name="Kaster A.-K."/>
            <person name="Ovreas L."/>
            <person name="Rohde M."/>
            <person name="Galperin M.Y."/>
            <person name="Jogler C."/>
        </authorList>
    </citation>
    <scope>NUCLEOTIDE SEQUENCE [LARGE SCALE GENOMIC DNA]</scope>
    <source>
        <strain evidence="8 9">Mal52</strain>
    </source>
</reference>
<dbReference type="RefSeq" id="WP_145380471.1">
    <property type="nucleotide sequence ID" value="NZ_CP036276.1"/>
</dbReference>
<feature type="domain" description="RDD" evidence="7">
    <location>
        <begin position="34"/>
        <end position="159"/>
    </location>
</feature>
<evidence type="ECO:0000256" key="2">
    <source>
        <dbReference type="ARBA" id="ARBA00022692"/>
    </source>
</evidence>
<evidence type="ECO:0000256" key="1">
    <source>
        <dbReference type="ARBA" id="ARBA00004141"/>
    </source>
</evidence>
<feature type="transmembrane region" description="Helical" evidence="6">
    <location>
        <begin position="75"/>
        <end position="95"/>
    </location>
</feature>
<dbReference type="PANTHER" id="PTHR38480">
    <property type="entry name" value="SLR0254 PROTEIN"/>
    <property type="match status" value="1"/>
</dbReference>
<dbReference type="GO" id="GO:0016020">
    <property type="term" value="C:membrane"/>
    <property type="evidence" value="ECO:0007669"/>
    <property type="project" value="UniProtKB-SubCell"/>
</dbReference>
<comment type="subcellular location">
    <subcellularLocation>
        <location evidence="1">Membrane</location>
        <topology evidence="1">Multi-pass membrane protein</topology>
    </subcellularLocation>
</comment>
<evidence type="ECO:0000313" key="8">
    <source>
        <dbReference type="EMBL" id="QDU47689.1"/>
    </source>
</evidence>
<evidence type="ECO:0000256" key="6">
    <source>
        <dbReference type="SAM" id="Phobius"/>
    </source>
</evidence>
<dbReference type="PANTHER" id="PTHR38480:SF1">
    <property type="entry name" value="SLR0254 PROTEIN"/>
    <property type="match status" value="1"/>
</dbReference>
<name>A0A517ZYX5_9PLAN</name>